<name>A0A167HTY7_CALVF</name>
<keyword evidence="1" id="KW-0175">Coiled coil</keyword>
<keyword evidence="3" id="KW-0812">Transmembrane</keyword>
<protein>
    <submittedName>
        <fullName evidence="4">Uncharacterized protein</fullName>
    </submittedName>
</protein>
<proteinExistence type="predicted"/>
<sequence length="530" mass="54532">MSQPLSTHSARPSFSSHTSASQYPPNTEEIINAYEADQERIVNVLSRKLEQLSQEKVDLENAMEAENEAHVLRLQRELAALRAQQLAQQSQTTSAEGSEPISPVDGLEGVAGSLGSAGLHGEGFNHGHGLAPGAEETGSAGGIERDENATPGPSMQAVVDALRRENEGLRTRLHETELDYIRLTRTLASYREELLSLRRQLNLPVDNLLSSPPISPLSLPLSPRSRAGSLGQHRGSWVHAASPLVSATAGGGGIGGAAASRRSPIPEDLSELEALSPPVHPLYPHSLARRPSHPSHYPASQSISTSTSSTSSSSANTSTTPSPYASLLSSVPQSAQSAFSPSSSPPFALSFGQGAAQGQGSTPWGLTYPSVPPPSLSSSLGSVSGSLPNSISSFPPGAYGPGSRRGSLSTAHPHPGMPGGGGGTGAAGEQRGRRVVETGSLRRAGSGSRGPGSRLRTALEEGAGTNGVGVTGTGSGLVGGGFWVVLAASLLLVGLVIGGLERLCWLARSLWWGMGVPLGTLWIGAVFGGS</sequence>
<keyword evidence="3" id="KW-1133">Transmembrane helix</keyword>
<organism evidence="4 5">
    <name type="scientific">Calocera viscosa (strain TUFC12733)</name>
    <dbReference type="NCBI Taxonomy" id="1330018"/>
    <lineage>
        <taxon>Eukaryota</taxon>
        <taxon>Fungi</taxon>
        <taxon>Dikarya</taxon>
        <taxon>Basidiomycota</taxon>
        <taxon>Agaricomycotina</taxon>
        <taxon>Dacrymycetes</taxon>
        <taxon>Dacrymycetales</taxon>
        <taxon>Dacrymycetaceae</taxon>
        <taxon>Calocera</taxon>
    </lineage>
</organism>
<evidence type="ECO:0000256" key="2">
    <source>
        <dbReference type="SAM" id="MobiDB-lite"/>
    </source>
</evidence>
<dbReference type="Pfam" id="PF09755">
    <property type="entry name" value="DUF2046"/>
    <property type="match status" value="1"/>
</dbReference>
<feature type="region of interest" description="Disordered" evidence="2">
    <location>
        <begin position="276"/>
        <end position="323"/>
    </location>
</feature>
<feature type="compositionally biased region" description="Low complexity" evidence="2">
    <location>
        <begin position="350"/>
        <end position="360"/>
    </location>
</feature>
<feature type="compositionally biased region" description="Low complexity" evidence="2">
    <location>
        <begin position="376"/>
        <end position="388"/>
    </location>
</feature>
<dbReference type="STRING" id="1330018.A0A167HTY7"/>
<feature type="region of interest" description="Disordered" evidence="2">
    <location>
        <begin position="1"/>
        <end position="25"/>
    </location>
</feature>
<feature type="coiled-coil region" evidence="1">
    <location>
        <begin position="159"/>
        <end position="200"/>
    </location>
</feature>
<feature type="coiled-coil region" evidence="1">
    <location>
        <begin position="35"/>
        <end position="84"/>
    </location>
</feature>
<feature type="compositionally biased region" description="Low complexity" evidence="2">
    <location>
        <begin position="212"/>
        <end position="223"/>
    </location>
</feature>
<dbReference type="InterPro" id="IPR019152">
    <property type="entry name" value="DUF2046"/>
</dbReference>
<dbReference type="AlphaFoldDB" id="A0A167HTY7"/>
<dbReference type="EMBL" id="KV417315">
    <property type="protein sequence ID" value="KZO91978.1"/>
    <property type="molecule type" value="Genomic_DNA"/>
</dbReference>
<dbReference type="Proteomes" id="UP000076738">
    <property type="component" value="Unassembled WGS sequence"/>
</dbReference>
<feature type="region of interest" description="Disordered" evidence="2">
    <location>
        <begin position="89"/>
        <end position="154"/>
    </location>
</feature>
<evidence type="ECO:0000313" key="4">
    <source>
        <dbReference type="EMBL" id="KZO91978.1"/>
    </source>
</evidence>
<reference evidence="4 5" key="1">
    <citation type="journal article" date="2016" name="Mol. Biol. Evol.">
        <title>Comparative Genomics of Early-Diverging Mushroom-Forming Fungi Provides Insights into the Origins of Lignocellulose Decay Capabilities.</title>
        <authorList>
            <person name="Nagy L.G."/>
            <person name="Riley R."/>
            <person name="Tritt A."/>
            <person name="Adam C."/>
            <person name="Daum C."/>
            <person name="Floudas D."/>
            <person name="Sun H."/>
            <person name="Yadav J.S."/>
            <person name="Pangilinan J."/>
            <person name="Larsson K.H."/>
            <person name="Matsuura K."/>
            <person name="Barry K."/>
            <person name="Labutti K."/>
            <person name="Kuo R."/>
            <person name="Ohm R.A."/>
            <person name="Bhattacharya S.S."/>
            <person name="Shirouzu T."/>
            <person name="Yoshinaga Y."/>
            <person name="Martin F.M."/>
            <person name="Grigoriev I.V."/>
            <person name="Hibbett D.S."/>
        </authorList>
    </citation>
    <scope>NUCLEOTIDE SEQUENCE [LARGE SCALE GENOMIC DNA]</scope>
    <source>
        <strain evidence="4 5">TUFC12733</strain>
    </source>
</reference>
<feature type="region of interest" description="Disordered" evidence="2">
    <location>
        <begin position="212"/>
        <end position="234"/>
    </location>
</feature>
<evidence type="ECO:0000256" key="1">
    <source>
        <dbReference type="SAM" id="Coils"/>
    </source>
</evidence>
<feature type="region of interest" description="Disordered" evidence="2">
    <location>
        <begin position="350"/>
        <end position="469"/>
    </location>
</feature>
<feature type="compositionally biased region" description="Gly residues" evidence="2">
    <location>
        <begin position="417"/>
        <end position="426"/>
    </location>
</feature>
<feature type="transmembrane region" description="Helical" evidence="3">
    <location>
        <begin position="480"/>
        <end position="498"/>
    </location>
</feature>
<keyword evidence="3" id="KW-0472">Membrane</keyword>
<feature type="transmembrane region" description="Helical" evidence="3">
    <location>
        <begin position="510"/>
        <end position="529"/>
    </location>
</feature>
<accession>A0A167HTY7</accession>
<keyword evidence="5" id="KW-1185">Reference proteome</keyword>
<evidence type="ECO:0000256" key="3">
    <source>
        <dbReference type="SAM" id="Phobius"/>
    </source>
</evidence>
<evidence type="ECO:0000313" key="5">
    <source>
        <dbReference type="Proteomes" id="UP000076738"/>
    </source>
</evidence>
<gene>
    <name evidence="4" type="ORF">CALVIDRAFT_601813</name>
</gene>
<dbReference type="OrthoDB" id="78858at2759"/>
<feature type="compositionally biased region" description="Low complexity" evidence="2">
    <location>
        <begin position="439"/>
        <end position="456"/>
    </location>
</feature>
<feature type="compositionally biased region" description="Low complexity" evidence="2">
    <location>
        <begin position="298"/>
        <end position="323"/>
    </location>
</feature>